<feature type="transmembrane region" description="Helical" evidence="7">
    <location>
        <begin position="298"/>
        <end position="321"/>
    </location>
</feature>
<feature type="transmembrane region" description="Helical" evidence="7">
    <location>
        <begin position="371"/>
        <end position="392"/>
    </location>
</feature>
<dbReference type="Gene3D" id="1.20.1250.20">
    <property type="entry name" value="MFS general substrate transporter like domains"/>
    <property type="match status" value="1"/>
</dbReference>
<keyword evidence="4 7" id="KW-1133">Transmembrane helix</keyword>
<dbReference type="Proteomes" id="UP000315700">
    <property type="component" value="Chromosome"/>
</dbReference>
<evidence type="ECO:0000313" key="10">
    <source>
        <dbReference type="Proteomes" id="UP000315700"/>
    </source>
</evidence>
<dbReference type="InterPro" id="IPR000873">
    <property type="entry name" value="AMP-dep_synth/lig_dom"/>
</dbReference>
<reference evidence="9 10" key="1">
    <citation type="submission" date="2019-02" db="EMBL/GenBank/DDBJ databases">
        <title>Deep-cultivation of Planctomycetes and their phenomic and genomic characterization uncovers novel biology.</title>
        <authorList>
            <person name="Wiegand S."/>
            <person name="Jogler M."/>
            <person name="Boedeker C."/>
            <person name="Pinto D."/>
            <person name="Vollmers J."/>
            <person name="Rivas-Marin E."/>
            <person name="Kohn T."/>
            <person name="Peeters S.H."/>
            <person name="Heuer A."/>
            <person name="Rast P."/>
            <person name="Oberbeckmann S."/>
            <person name="Bunk B."/>
            <person name="Jeske O."/>
            <person name="Meyerdierks A."/>
            <person name="Storesund J.E."/>
            <person name="Kallscheuer N."/>
            <person name="Luecker S."/>
            <person name="Lage O.M."/>
            <person name="Pohl T."/>
            <person name="Merkel B.J."/>
            <person name="Hornburger P."/>
            <person name="Mueller R.-W."/>
            <person name="Bruemmer F."/>
            <person name="Labrenz M."/>
            <person name="Spormann A.M."/>
            <person name="Op den Camp H."/>
            <person name="Overmann J."/>
            <person name="Amann R."/>
            <person name="Jetten M.S.M."/>
            <person name="Mascher T."/>
            <person name="Medema M.H."/>
            <person name="Devos D.P."/>
            <person name="Kaster A.-K."/>
            <person name="Ovreas L."/>
            <person name="Rohde M."/>
            <person name="Galperin M.Y."/>
            <person name="Jogler C."/>
        </authorList>
    </citation>
    <scope>NUCLEOTIDE SEQUENCE [LARGE SCALE GENOMIC DNA]</scope>
    <source>
        <strain evidence="9 10">Pan44</strain>
    </source>
</reference>
<dbReference type="InterPro" id="IPR011701">
    <property type="entry name" value="MFS"/>
</dbReference>
<evidence type="ECO:0000259" key="8">
    <source>
        <dbReference type="SMART" id="SM00563"/>
    </source>
</evidence>
<keyword evidence="10" id="KW-1185">Reference proteome</keyword>
<dbReference type="CDD" id="cd07989">
    <property type="entry name" value="LPLAT_AGPAT-like"/>
    <property type="match status" value="1"/>
</dbReference>
<dbReference type="SUPFAM" id="SSF56801">
    <property type="entry name" value="Acetyl-CoA synthetase-like"/>
    <property type="match status" value="1"/>
</dbReference>
<sequence>MSHPATPRSIRSASFLGLTATQFLGAFNDNMFRWLAVPIGQRTMDPTLALVLGGVLFTIPYLLLAPLSGSLADRLPKQAVIVRCKVAEIVLTALGILAIATSQLWLLFAIVFLLGAQSALFGPAKFGALPEILKPESLSQGNGLLGLATVTGSALGTVAGYKLYGVAGPVLDAGPTLAGLWIPAAALIGTAIAGTLTSLFVRTAGAASPGKRIAWNPVTETWPAIQVLFRDVRLLRCALGIGFFWMLASLAQLNTDPFGNEGLHLPKEDVGILMAVLVAGMGVGSVLAGIWSQGKVELGLVPLGAFGISASALGVFIASRFVDVSLAATSQPAFYGVCTMLFCLGGFAALFDIPLEAYLQYRSDDSNRGTVLAGSNFVSFSLILVSCGLFQLLHGVLNLPPATIFMLAGLGTIPIVVYVVLLLPEFLARFLFYVLSRVMYRLKVYGRENIPERGGALLVANHVSWIDGILLLVSSSRFVRFIMYADYVNKPFLRWFCQRGGIIPIKAGSGGRAVLAALNEAREAVLRGEVVCIFAEGALTRTGQLQPFQRGLMRIVDGTAAPIIPVYLHGLWGSVFSFRGGKFFWKKPAQWPYPISIHFGKPIAQADDVNQVRQAVELLGVEANEMARSTELTVARKFVRQARRGRNRLKIADSAGVELTGGRTLAGALALRSVLRRTVFAPDEQNVGILLPPSVGGCLANLAVTLDCRTTVNLNYTMADSVINYCVRKAGLKHVLTSRRFLEKRPVALEGAEWVFLEDIKEQITGLDKAKAAMHAFATPIVVLERLLGLTRVQPDDLLTIVFTSGSTGDPKGVMLTQANIGSNVQAVDQLLQLKPSDCLLGILPFFHSFGYTATLWLPLCFDARSCYHFNPLDAKTVGTLAEKYGVSIILAAPTFLRNYVKRCTKEQFSKLHLVVTGAEKLPMDLAEEFNTKFGFYPSEGYGTTEMSPVAAVNIPDHLARDAMYKTNKLGTVGRAIPGCAVKVVSPETWADLGVNTEGLLLVKGPNIMKGYLGDPQKTAEVIRDGWYASGDFAKIDEEGFVHITGRQSRFSKIGGEMVPHIRIEEELNRLSPSSQEEETGPRIAISSAPDPSRGERLIVLYTELAKPSSQLVKDLSATGLPNLWLPSTDSFYKVETIPVLGTGKLDLAAIKKMALELAASGKSGHRDTHATEAAPAATPS</sequence>
<dbReference type="InterPro" id="IPR036259">
    <property type="entry name" value="MFS_trans_sf"/>
</dbReference>
<keyword evidence="2" id="KW-0436">Ligase</keyword>
<feature type="transmembrane region" description="Helical" evidence="7">
    <location>
        <begin position="49"/>
        <end position="68"/>
    </location>
</feature>
<feature type="compositionally biased region" description="Low complexity" evidence="6">
    <location>
        <begin position="1172"/>
        <end position="1181"/>
    </location>
</feature>
<feature type="region of interest" description="Disordered" evidence="6">
    <location>
        <begin position="1161"/>
        <end position="1181"/>
    </location>
</feature>
<evidence type="ECO:0000256" key="5">
    <source>
        <dbReference type="ARBA" id="ARBA00023136"/>
    </source>
</evidence>
<feature type="domain" description="Phospholipid/glycerol acyltransferase" evidence="8">
    <location>
        <begin position="456"/>
        <end position="571"/>
    </location>
</feature>
<gene>
    <name evidence="9" type="primary">aas</name>
    <name evidence="9" type="ORF">Pan44_24650</name>
</gene>
<evidence type="ECO:0000256" key="2">
    <source>
        <dbReference type="ARBA" id="ARBA00022598"/>
    </source>
</evidence>
<dbReference type="SUPFAM" id="SSF103473">
    <property type="entry name" value="MFS general substrate transporter"/>
    <property type="match status" value="1"/>
</dbReference>
<feature type="transmembrane region" description="Helical" evidence="7">
    <location>
        <begin position="181"/>
        <end position="201"/>
    </location>
</feature>
<feature type="region of interest" description="Disordered" evidence="6">
    <location>
        <begin position="1070"/>
        <end position="1091"/>
    </location>
</feature>
<dbReference type="PROSITE" id="PS00455">
    <property type="entry name" value="AMP_BINDING"/>
    <property type="match status" value="1"/>
</dbReference>
<proteinExistence type="inferred from homology"/>
<evidence type="ECO:0000256" key="4">
    <source>
        <dbReference type="ARBA" id="ARBA00022989"/>
    </source>
</evidence>
<evidence type="ECO:0000256" key="6">
    <source>
        <dbReference type="SAM" id="MobiDB-lite"/>
    </source>
</evidence>
<dbReference type="InterPro" id="IPR002123">
    <property type="entry name" value="Plipid/glycerol_acylTrfase"/>
</dbReference>
<evidence type="ECO:0000256" key="3">
    <source>
        <dbReference type="ARBA" id="ARBA00022692"/>
    </source>
</evidence>
<dbReference type="Pfam" id="PF01553">
    <property type="entry name" value="Acyltransferase"/>
    <property type="match status" value="1"/>
</dbReference>
<dbReference type="EMBL" id="CP036271">
    <property type="protein sequence ID" value="QDT54432.1"/>
    <property type="molecule type" value="Genomic_DNA"/>
</dbReference>
<dbReference type="FunCoup" id="A0A517SE79">
    <property type="interactions" value="121"/>
</dbReference>
<feature type="transmembrane region" description="Helical" evidence="7">
    <location>
        <begin position="271"/>
        <end position="291"/>
    </location>
</feature>
<name>A0A517SE79_9PLAN</name>
<evidence type="ECO:0000256" key="7">
    <source>
        <dbReference type="SAM" id="Phobius"/>
    </source>
</evidence>
<dbReference type="PANTHER" id="PTHR24096:SF149">
    <property type="entry name" value="AMP-BINDING DOMAIN-CONTAINING PROTEIN-RELATED"/>
    <property type="match status" value="1"/>
</dbReference>
<dbReference type="Pfam" id="PF07690">
    <property type="entry name" value="MFS_1"/>
    <property type="match status" value="1"/>
</dbReference>
<dbReference type="NCBIfam" id="NF006386">
    <property type="entry name" value="PRK08633.1"/>
    <property type="match status" value="1"/>
</dbReference>
<dbReference type="InterPro" id="IPR042099">
    <property type="entry name" value="ANL_N_sf"/>
</dbReference>
<dbReference type="GO" id="GO:0022857">
    <property type="term" value="F:transmembrane transporter activity"/>
    <property type="evidence" value="ECO:0007669"/>
    <property type="project" value="InterPro"/>
</dbReference>
<comment type="similarity">
    <text evidence="1">Belongs to the ATP-dependent AMP-binding enzyme family.</text>
</comment>
<organism evidence="9 10">
    <name type="scientific">Caulifigura coniformis</name>
    <dbReference type="NCBI Taxonomy" id="2527983"/>
    <lineage>
        <taxon>Bacteria</taxon>
        <taxon>Pseudomonadati</taxon>
        <taxon>Planctomycetota</taxon>
        <taxon>Planctomycetia</taxon>
        <taxon>Planctomycetales</taxon>
        <taxon>Planctomycetaceae</taxon>
        <taxon>Caulifigura</taxon>
    </lineage>
</organism>
<dbReference type="GO" id="GO:0016746">
    <property type="term" value="F:acyltransferase activity"/>
    <property type="evidence" value="ECO:0007669"/>
    <property type="project" value="InterPro"/>
</dbReference>
<accession>A0A517SE79</accession>
<dbReference type="Gene3D" id="3.40.50.12780">
    <property type="entry name" value="N-terminal domain of ligase-like"/>
    <property type="match status" value="1"/>
</dbReference>
<dbReference type="PANTHER" id="PTHR24096">
    <property type="entry name" value="LONG-CHAIN-FATTY-ACID--COA LIGASE"/>
    <property type="match status" value="1"/>
</dbReference>
<dbReference type="CDD" id="cd06173">
    <property type="entry name" value="MFS_MefA_like"/>
    <property type="match status" value="1"/>
</dbReference>
<dbReference type="SMART" id="SM00563">
    <property type="entry name" value="PlsC"/>
    <property type="match status" value="1"/>
</dbReference>
<protein>
    <submittedName>
        <fullName evidence="9">Bifunctional protein Aas</fullName>
    </submittedName>
</protein>
<dbReference type="SUPFAM" id="SSF69593">
    <property type="entry name" value="Glycerol-3-phosphate (1)-acyltransferase"/>
    <property type="match status" value="1"/>
</dbReference>
<dbReference type="InParanoid" id="A0A517SE79"/>
<dbReference type="GO" id="GO:0016405">
    <property type="term" value="F:CoA-ligase activity"/>
    <property type="evidence" value="ECO:0007669"/>
    <property type="project" value="TreeGrafter"/>
</dbReference>
<dbReference type="AlphaFoldDB" id="A0A517SE79"/>
<evidence type="ECO:0000256" key="1">
    <source>
        <dbReference type="ARBA" id="ARBA00006432"/>
    </source>
</evidence>
<feature type="transmembrane region" description="Helical" evidence="7">
    <location>
        <begin position="333"/>
        <end position="351"/>
    </location>
</feature>
<dbReference type="KEGG" id="ccos:Pan44_24650"/>
<keyword evidence="5 7" id="KW-0472">Membrane</keyword>
<keyword evidence="3 7" id="KW-0812">Transmembrane</keyword>
<dbReference type="Pfam" id="PF00501">
    <property type="entry name" value="AMP-binding"/>
    <property type="match status" value="1"/>
</dbReference>
<evidence type="ECO:0000313" key="9">
    <source>
        <dbReference type="EMBL" id="QDT54432.1"/>
    </source>
</evidence>
<dbReference type="InterPro" id="IPR020845">
    <property type="entry name" value="AMP-binding_CS"/>
</dbReference>
<feature type="transmembrane region" description="Helical" evidence="7">
    <location>
        <begin position="404"/>
        <end position="435"/>
    </location>
</feature>
<feature type="transmembrane region" description="Helical" evidence="7">
    <location>
        <begin position="455"/>
        <end position="473"/>
    </location>
</feature>
<feature type="transmembrane region" description="Helical" evidence="7">
    <location>
        <begin position="234"/>
        <end position="251"/>
    </location>
</feature>
<dbReference type="OrthoDB" id="9757771at2"/>
<dbReference type="RefSeq" id="WP_145030289.1">
    <property type="nucleotide sequence ID" value="NZ_CP036271.1"/>
</dbReference>